<dbReference type="SUPFAM" id="SSF48208">
    <property type="entry name" value="Six-hairpin glycosidases"/>
    <property type="match status" value="1"/>
</dbReference>
<sequence length="946" mass="103097">IMFYEFQRSGKLPSTIRNNWRGDSGLNDGSDVGVDLTGGWYDAGDHVKFNLPLAYTVTMLAWAVYEEEATLSKAGQLNYLLDEIKWSSDYLIKCHPQANVFYYQVGNGNTDHSWWGPAEVMQMARPSYKVDLNNPGSTVVGEAAAALAATALVYKTKDPTYSATCLRHAKELYNFAETTKSDAGYTAASGFYTSYSGFYDELSWAATWIYLASGEATYLDKAESYVSKWGTEPQSSTLSYKWAQNWDDVHYGAALLLARITNKAIYKNNIEMHLDYWSTGYNGNRITYTSKGLAWLDSWGALRYATTTAFLASVYADWSGCSAGKVSTYNAFAKQQVDYALGSAGRSFVVGYGVNPPTRPHHRTAHGSWADSQTEPNYHRHTIYGALVGGPGSNDSYEDNINNYVNNEIACDYNAGFVGALAKVYKTYGGTPIANFKAIENITNDELFIQAGINASGPTFIEVKALVYNQTGWPARVTDKLSFKYFIDISEYVAKGYTKNDFTVSTNYNNGATTSALLPWDAANNIYYVNVDFSGTKIYPGGQSAYKKEVQFRIAGPQNVNIWDNSNDYSFTQIANVSSGNTVKTTFIPLYDTGKLVFGNEPKTGVPSASLDKTTATFDKNPAVSADIPVTINYNGNTLSSIKNGATVLTKGTDYTVSGNVVTLSKNYFSAQSASTVTLTFVFSGGNDATLKVTLVDTSPSASINPNAAVFDKASGKQENIVVTLAPNGNTLVGLKNGSKSLVSGTDYTVSRTSVTILSSYLNQFAIGNQSIVFEMNKGTNPVLAVTIKDSSVVTTGNIKLQMFNGNSSATTNGIAPRIKLINTGTTAINLSDVKLRYYYTINGEKDQAFWCDYSTIGSSNVNGAFVKMSSSKTNADYYLEFSFKSGAGTLNAGQSIEVQGRFSKVDWSNYSQTDDYSFGDSSSSYADWNKTTVYISNVLVWGVEP</sequence>
<dbReference type="PROSITE" id="PS00698">
    <property type="entry name" value="GH9_3"/>
    <property type="match status" value="1"/>
</dbReference>
<evidence type="ECO:0000256" key="8">
    <source>
        <dbReference type="PROSITE-ProRule" id="PRU10060"/>
    </source>
</evidence>
<evidence type="ECO:0000256" key="3">
    <source>
        <dbReference type="ARBA" id="ARBA00022801"/>
    </source>
</evidence>
<evidence type="ECO:0000313" key="11">
    <source>
        <dbReference type="EMBL" id="HCL03634.1"/>
    </source>
</evidence>
<name>A0A3D2X9M2_9FIRM</name>
<reference evidence="11 12" key="1">
    <citation type="journal article" date="2018" name="Nat. Biotechnol.">
        <title>A standardized bacterial taxonomy based on genome phylogeny substantially revises the tree of life.</title>
        <authorList>
            <person name="Parks D.H."/>
            <person name="Chuvochina M."/>
            <person name="Waite D.W."/>
            <person name="Rinke C."/>
            <person name="Skarshewski A."/>
            <person name="Chaumeil P.A."/>
            <person name="Hugenholtz P."/>
        </authorList>
    </citation>
    <scope>NUCLEOTIDE SEQUENCE [LARGE SCALE GENOMIC DNA]</scope>
    <source>
        <strain evidence="11">UBA11728</strain>
    </source>
</reference>
<feature type="non-terminal residue" evidence="11">
    <location>
        <position position="1"/>
    </location>
</feature>
<keyword evidence="5 8" id="KW-0119">Carbohydrate metabolism</keyword>
<dbReference type="FunFam" id="1.50.10.10:FF:000020">
    <property type="entry name" value="Endoglucanase"/>
    <property type="match status" value="1"/>
</dbReference>
<dbReference type="Pfam" id="PF00942">
    <property type="entry name" value="CBM_3"/>
    <property type="match status" value="2"/>
</dbReference>
<dbReference type="InterPro" id="IPR014756">
    <property type="entry name" value="Ig_E-set"/>
</dbReference>
<protein>
    <recommendedName>
        <fullName evidence="9">Endoglucanase</fullName>
        <ecNumber evidence="9">3.2.1.4</ecNumber>
    </recommendedName>
</protein>
<evidence type="ECO:0000256" key="4">
    <source>
        <dbReference type="ARBA" id="ARBA00023001"/>
    </source>
</evidence>
<dbReference type="EC" id="3.2.1.4" evidence="9"/>
<dbReference type="Gene3D" id="2.60.40.10">
    <property type="entry name" value="Immunoglobulins"/>
    <property type="match status" value="2"/>
</dbReference>
<evidence type="ECO:0000259" key="10">
    <source>
        <dbReference type="PROSITE" id="PS51172"/>
    </source>
</evidence>
<evidence type="ECO:0000256" key="5">
    <source>
        <dbReference type="ARBA" id="ARBA00023277"/>
    </source>
</evidence>
<dbReference type="Pfam" id="PF00759">
    <property type="entry name" value="Glyco_hydro_9"/>
    <property type="match status" value="1"/>
</dbReference>
<dbReference type="EMBL" id="DPVV01000488">
    <property type="protein sequence ID" value="HCL03634.1"/>
    <property type="molecule type" value="Genomic_DNA"/>
</dbReference>
<dbReference type="GO" id="GO:0030245">
    <property type="term" value="P:cellulose catabolic process"/>
    <property type="evidence" value="ECO:0007669"/>
    <property type="project" value="UniProtKB-KW"/>
</dbReference>
<dbReference type="InterPro" id="IPR033126">
    <property type="entry name" value="Glyco_hydro_9_Asp/Glu_AS"/>
</dbReference>
<dbReference type="InterPro" id="IPR036966">
    <property type="entry name" value="CBM3_sf"/>
</dbReference>
<comment type="caution">
    <text evidence="11">The sequence shown here is derived from an EMBL/GenBank/DDBJ whole genome shotgun (WGS) entry which is preliminary data.</text>
</comment>
<evidence type="ECO:0000256" key="7">
    <source>
        <dbReference type="ARBA" id="ARBA00023326"/>
    </source>
</evidence>
<dbReference type="InterPro" id="IPR005102">
    <property type="entry name" value="Carbo-bd_X2"/>
</dbReference>
<comment type="similarity">
    <text evidence="8 9">Belongs to the glycosyl hydrolase 9 (cellulase E) family.</text>
</comment>
<dbReference type="SMART" id="SM01067">
    <property type="entry name" value="CBM_3"/>
    <property type="match status" value="2"/>
</dbReference>
<evidence type="ECO:0000256" key="1">
    <source>
        <dbReference type="ARBA" id="ARBA00000966"/>
    </source>
</evidence>
<comment type="catalytic activity">
    <reaction evidence="1 9">
        <text>Endohydrolysis of (1-&gt;4)-beta-D-glucosidic linkages in cellulose, lichenin and cereal beta-D-glucans.</text>
        <dbReference type="EC" id="3.2.1.4"/>
    </reaction>
</comment>
<feature type="domain" description="CBM3" evidence="10">
    <location>
        <begin position="795"/>
        <end position="946"/>
    </location>
</feature>
<keyword evidence="2" id="KW-0732">Signal</keyword>
<keyword evidence="4 9" id="KW-0136">Cellulose degradation</keyword>
<dbReference type="SUPFAM" id="SSF81296">
    <property type="entry name" value="E set domains"/>
    <property type="match status" value="2"/>
</dbReference>
<dbReference type="InterPro" id="IPR001701">
    <property type="entry name" value="Glyco_hydro_9"/>
</dbReference>
<feature type="active site" evidence="8">
    <location>
        <position position="399"/>
    </location>
</feature>
<dbReference type="InterPro" id="IPR008928">
    <property type="entry name" value="6-hairpin_glycosidase_sf"/>
</dbReference>
<dbReference type="GO" id="GO:0008810">
    <property type="term" value="F:cellulase activity"/>
    <property type="evidence" value="ECO:0007669"/>
    <property type="project" value="UniProtKB-EC"/>
</dbReference>
<dbReference type="AlphaFoldDB" id="A0A3D2X9M2"/>
<dbReference type="InterPro" id="IPR008965">
    <property type="entry name" value="CBM2/CBM3_carb-bd_dom_sf"/>
</dbReference>
<evidence type="ECO:0000256" key="9">
    <source>
        <dbReference type="RuleBase" id="RU361166"/>
    </source>
</evidence>
<dbReference type="InterPro" id="IPR013783">
    <property type="entry name" value="Ig-like_fold"/>
</dbReference>
<proteinExistence type="inferred from homology"/>
<dbReference type="PANTHER" id="PTHR22298">
    <property type="entry name" value="ENDO-1,4-BETA-GLUCANASE"/>
    <property type="match status" value="1"/>
</dbReference>
<dbReference type="SUPFAM" id="SSF49384">
    <property type="entry name" value="Carbohydrate-binding domain"/>
    <property type="match status" value="2"/>
</dbReference>
<dbReference type="Gene3D" id="2.60.40.710">
    <property type="entry name" value="Endoglucanase-like"/>
    <property type="match status" value="2"/>
</dbReference>
<keyword evidence="3 8" id="KW-0378">Hydrolase</keyword>
<evidence type="ECO:0000256" key="6">
    <source>
        <dbReference type="ARBA" id="ARBA00023295"/>
    </source>
</evidence>
<keyword evidence="7 8" id="KW-0624">Polysaccharide degradation</keyword>
<dbReference type="InterPro" id="IPR012341">
    <property type="entry name" value="6hp_glycosidase-like_sf"/>
</dbReference>
<dbReference type="Pfam" id="PF03442">
    <property type="entry name" value="CBM_X2"/>
    <property type="match status" value="2"/>
</dbReference>
<feature type="domain" description="CBM3" evidence="10">
    <location>
        <begin position="442"/>
        <end position="603"/>
    </location>
</feature>
<dbReference type="InterPro" id="IPR001956">
    <property type="entry name" value="CBM3"/>
</dbReference>
<evidence type="ECO:0000256" key="2">
    <source>
        <dbReference type="ARBA" id="ARBA00022729"/>
    </source>
</evidence>
<dbReference type="Proteomes" id="UP000262969">
    <property type="component" value="Unassembled WGS sequence"/>
</dbReference>
<keyword evidence="6 8" id="KW-0326">Glycosidase</keyword>
<dbReference type="GO" id="GO:0030248">
    <property type="term" value="F:cellulose binding"/>
    <property type="evidence" value="ECO:0007669"/>
    <property type="project" value="InterPro"/>
</dbReference>
<dbReference type="Gene3D" id="1.50.10.10">
    <property type="match status" value="1"/>
</dbReference>
<dbReference type="PROSITE" id="PS51172">
    <property type="entry name" value="CBM3"/>
    <property type="match status" value="2"/>
</dbReference>
<feature type="active site" evidence="8">
    <location>
        <position position="408"/>
    </location>
</feature>
<organism evidence="11 12">
    <name type="scientific">Lachnoclostridium phytofermentans</name>
    <dbReference type="NCBI Taxonomy" id="66219"/>
    <lineage>
        <taxon>Bacteria</taxon>
        <taxon>Bacillati</taxon>
        <taxon>Bacillota</taxon>
        <taxon>Clostridia</taxon>
        <taxon>Lachnospirales</taxon>
        <taxon>Lachnospiraceae</taxon>
    </lineage>
</organism>
<evidence type="ECO:0000313" key="12">
    <source>
        <dbReference type="Proteomes" id="UP000262969"/>
    </source>
</evidence>
<gene>
    <name evidence="11" type="ORF">DHW61_14705</name>
</gene>
<accession>A0A3D2X9M2</accession>